<reference evidence="1 2" key="1">
    <citation type="journal article" date="2010" name="Nature">
        <title>Genome sequencing and analysis of the model grass Brachypodium distachyon.</title>
        <authorList>
            <consortium name="International Brachypodium Initiative"/>
        </authorList>
    </citation>
    <scope>NUCLEOTIDE SEQUENCE [LARGE SCALE GENOMIC DNA]</scope>
    <source>
        <strain evidence="1 2">Bd21</strain>
    </source>
</reference>
<dbReference type="EMBL" id="CM000882">
    <property type="protein sequence ID" value="PNT67006.1"/>
    <property type="molecule type" value="Genomic_DNA"/>
</dbReference>
<evidence type="ECO:0000313" key="2">
    <source>
        <dbReference type="EnsemblPlants" id="PNT67006"/>
    </source>
</evidence>
<evidence type="ECO:0000313" key="1">
    <source>
        <dbReference type="EMBL" id="PNT67006.1"/>
    </source>
</evidence>
<protein>
    <submittedName>
        <fullName evidence="1 2">Uncharacterized protein</fullName>
    </submittedName>
</protein>
<dbReference type="EnsemblPlants" id="PNT67006">
    <property type="protein sequence ID" value="PNT67006"/>
    <property type="gene ID" value="BRADI_3g19473v3"/>
</dbReference>
<reference evidence="2" key="3">
    <citation type="submission" date="2018-08" db="UniProtKB">
        <authorList>
            <consortium name="EnsemblPlants"/>
        </authorList>
    </citation>
    <scope>IDENTIFICATION</scope>
    <source>
        <strain evidence="2">cv. Bd21</strain>
    </source>
</reference>
<reference evidence="1" key="2">
    <citation type="submission" date="2017-06" db="EMBL/GenBank/DDBJ databases">
        <title>WGS assembly of Brachypodium distachyon.</title>
        <authorList>
            <consortium name="The International Brachypodium Initiative"/>
            <person name="Lucas S."/>
            <person name="Harmon-Smith M."/>
            <person name="Lail K."/>
            <person name="Tice H."/>
            <person name="Grimwood J."/>
            <person name="Bruce D."/>
            <person name="Barry K."/>
            <person name="Shu S."/>
            <person name="Lindquist E."/>
            <person name="Wang M."/>
            <person name="Pitluck S."/>
            <person name="Vogel J.P."/>
            <person name="Garvin D.F."/>
            <person name="Mockler T.C."/>
            <person name="Schmutz J."/>
            <person name="Rokhsar D."/>
            <person name="Bevan M.W."/>
        </authorList>
    </citation>
    <scope>NUCLEOTIDE SEQUENCE</scope>
    <source>
        <strain evidence="1">Bd21</strain>
    </source>
</reference>
<dbReference type="Proteomes" id="UP000008810">
    <property type="component" value="Chromosome 3"/>
</dbReference>
<dbReference type="AlphaFoldDB" id="A0A2K2CYA3"/>
<organism evidence="1">
    <name type="scientific">Brachypodium distachyon</name>
    <name type="common">Purple false brome</name>
    <name type="synonym">Trachynia distachya</name>
    <dbReference type="NCBI Taxonomy" id="15368"/>
    <lineage>
        <taxon>Eukaryota</taxon>
        <taxon>Viridiplantae</taxon>
        <taxon>Streptophyta</taxon>
        <taxon>Embryophyta</taxon>
        <taxon>Tracheophyta</taxon>
        <taxon>Spermatophyta</taxon>
        <taxon>Magnoliopsida</taxon>
        <taxon>Liliopsida</taxon>
        <taxon>Poales</taxon>
        <taxon>Poaceae</taxon>
        <taxon>BOP clade</taxon>
        <taxon>Pooideae</taxon>
        <taxon>Stipodae</taxon>
        <taxon>Brachypodieae</taxon>
        <taxon>Brachypodium</taxon>
    </lineage>
</organism>
<evidence type="ECO:0000313" key="3">
    <source>
        <dbReference type="Proteomes" id="UP000008810"/>
    </source>
</evidence>
<accession>A0A2K2CYA3</accession>
<dbReference type="InParanoid" id="A0A2K2CYA3"/>
<sequence length="74" mass="7999">MLASMAAASVISKEGPMRLSTAATSAILEDRASTAPTPTTAPVRETLDGLIYLNGFLFRWLFPLVHVFVSVRSF</sequence>
<name>A0A2K2CYA3_BRADI</name>
<gene>
    <name evidence="1" type="ORF">BRADI_3g19473v3</name>
</gene>
<keyword evidence="3" id="KW-1185">Reference proteome</keyword>
<dbReference type="Gramene" id="PNT67006">
    <property type="protein sequence ID" value="PNT67006"/>
    <property type="gene ID" value="BRADI_3g19473v3"/>
</dbReference>
<proteinExistence type="predicted"/>